<dbReference type="Pfam" id="PF03009">
    <property type="entry name" value="GDPD"/>
    <property type="match status" value="1"/>
</dbReference>
<dbReference type="GO" id="GO:0008081">
    <property type="term" value="F:phosphoric diester hydrolase activity"/>
    <property type="evidence" value="ECO:0007669"/>
    <property type="project" value="InterPro"/>
</dbReference>
<protein>
    <submittedName>
        <fullName evidence="2">Glycerophosphoryl diester phosphodiesterase</fullName>
    </submittedName>
</protein>
<gene>
    <name evidence="2" type="ORF">SAMN02910262_00336</name>
</gene>
<sequence length="251" mass="29145">MLRKERKFTMVKNFAHRGFSGKYPENTKIAFEKAIAQPGCDGIENDVHLTKDGEVVIIHDELLDRTCLNMTGFVKDYTLEELRKADLSYKFAGEVEPQHIMTLREYLELLKPTKLVTNIELKTGIFEYPGIEKKVYDLIREFDMVDRIIISSFNHYSVKRMKELCPEIRCGLLTDCWILDAGKYVKENGFECYHPRFTNCTPELTKEIREKGVDINCWTVNEEEDIRKMIEAGVTTIIGNFPDRVAAMLKE</sequence>
<dbReference type="InterPro" id="IPR017946">
    <property type="entry name" value="PLC-like_Pdiesterase_TIM-brl"/>
</dbReference>
<dbReference type="CDD" id="cd08563">
    <property type="entry name" value="GDPD_TtGDE_like"/>
    <property type="match status" value="1"/>
</dbReference>
<proteinExistence type="predicted"/>
<dbReference type="InterPro" id="IPR030395">
    <property type="entry name" value="GP_PDE_dom"/>
</dbReference>
<dbReference type="SUPFAM" id="SSF51695">
    <property type="entry name" value="PLC-like phosphodiesterases"/>
    <property type="match status" value="1"/>
</dbReference>
<evidence type="ECO:0000259" key="1">
    <source>
        <dbReference type="PROSITE" id="PS51704"/>
    </source>
</evidence>
<dbReference type="AlphaFoldDB" id="A0A1I6IF84"/>
<feature type="domain" description="GP-PDE" evidence="1">
    <location>
        <begin position="11"/>
        <end position="249"/>
    </location>
</feature>
<evidence type="ECO:0000313" key="2">
    <source>
        <dbReference type="EMBL" id="SFR65314.1"/>
    </source>
</evidence>
<dbReference type="PANTHER" id="PTHR46211:SF1">
    <property type="entry name" value="GLYCEROPHOSPHODIESTER PHOSPHODIESTERASE, CYTOPLASMIC"/>
    <property type="match status" value="1"/>
</dbReference>
<dbReference type="PROSITE" id="PS51704">
    <property type="entry name" value="GP_PDE"/>
    <property type="match status" value="1"/>
</dbReference>
<name>A0A1I6IF84_9FIRM</name>
<accession>A0A1I6IF84</accession>
<evidence type="ECO:0000313" key="3">
    <source>
        <dbReference type="Proteomes" id="UP000214760"/>
    </source>
</evidence>
<dbReference type="Gene3D" id="3.20.20.190">
    <property type="entry name" value="Phosphatidylinositol (PI) phosphodiesterase"/>
    <property type="match status" value="1"/>
</dbReference>
<dbReference type="GO" id="GO:0006629">
    <property type="term" value="P:lipid metabolic process"/>
    <property type="evidence" value="ECO:0007669"/>
    <property type="project" value="InterPro"/>
</dbReference>
<organism evidence="2 3">
    <name type="scientific">[Clostridium] aminophilum</name>
    <dbReference type="NCBI Taxonomy" id="1526"/>
    <lineage>
        <taxon>Bacteria</taxon>
        <taxon>Bacillati</taxon>
        <taxon>Bacillota</taxon>
        <taxon>Clostridia</taxon>
        <taxon>Lachnospirales</taxon>
        <taxon>Lachnospiraceae</taxon>
    </lineage>
</organism>
<dbReference type="EMBL" id="FOZC01000001">
    <property type="protein sequence ID" value="SFR65314.1"/>
    <property type="molecule type" value="Genomic_DNA"/>
</dbReference>
<reference evidence="2 3" key="1">
    <citation type="submission" date="2016-10" db="EMBL/GenBank/DDBJ databases">
        <authorList>
            <person name="de Groot N.N."/>
        </authorList>
    </citation>
    <scope>NUCLEOTIDE SEQUENCE [LARGE SCALE GENOMIC DNA]</scope>
    <source>
        <strain evidence="2 3">F</strain>
    </source>
</reference>
<dbReference type="PANTHER" id="PTHR46211">
    <property type="entry name" value="GLYCEROPHOSPHORYL DIESTER PHOSPHODIESTERASE"/>
    <property type="match status" value="1"/>
</dbReference>
<dbReference type="Proteomes" id="UP000214760">
    <property type="component" value="Unassembled WGS sequence"/>
</dbReference>